<feature type="transmembrane region" description="Helical" evidence="7">
    <location>
        <begin position="196"/>
        <end position="217"/>
    </location>
</feature>
<evidence type="ECO:0000256" key="5">
    <source>
        <dbReference type="ARBA" id="ARBA00022989"/>
    </source>
</evidence>
<dbReference type="InterPro" id="IPR035906">
    <property type="entry name" value="MetI-like_sf"/>
</dbReference>
<evidence type="ECO:0000256" key="6">
    <source>
        <dbReference type="ARBA" id="ARBA00023136"/>
    </source>
</evidence>
<dbReference type="RefSeq" id="WP_116065650.1">
    <property type="nucleotide sequence ID" value="NZ_QRDZ01000053.1"/>
</dbReference>
<dbReference type="OrthoDB" id="9788108at2"/>
<evidence type="ECO:0000259" key="8">
    <source>
        <dbReference type="PROSITE" id="PS50928"/>
    </source>
</evidence>
<feature type="domain" description="ABC transmembrane type-1" evidence="8">
    <location>
        <begin position="65"/>
        <end position="285"/>
    </location>
</feature>
<gene>
    <name evidence="9" type="ORF">DFP98_15321</name>
</gene>
<comment type="subcellular location">
    <subcellularLocation>
        <location evidence="1 7">Cell membrane</location>
        <topology evidence="1 7">Multi-pass membrane protein</topology>
    </subcellularLocation>
</comment>
<feature type="transmembrane region" description="Helical" evidence="7">
    <location>
        <begin position="269"/>
        <end position="286"/>
    </location>
</feature>
<evidence type="ECO:0000256" key="3">
    <source>
        <dbReference type="ARBA" id="ARBA00022475"/>
    </source>
</evidence>
<keyword evidence="5 7" id="KW-1133">Transmembrane helix</keyword>
<reference evidence="9 10" key="1">
    <citation type="submission" date="2018-07" db="EMBL/GenBank/DDBJ databases">
        <title>Genomic Encyclopedia of Type Strains, Phase III (KMG-III): the genomes of soil and plant-associated and newly described type strains.</title>
        <authorList>
            <person name="Whitman W."/>
        </authorList>
    </citation>
    <scope>NUCLEOTIDE SEQUENCE [LARGE SCALE GENOMIC DNA]</scope>
    <source>
        <strain evidence="9 10">CECT 7287</strain>
    </source>
</reference>
<dbReference type="Proteomes" id="UP000256977">
    <property type="component" value="Unassembled WGS sequence"/>
</dbReference>
<sequence length="298" mass="33555">MKKNTIKGLLFASPWLVGFVGLTLYPILLSLYYGFTEFNVFQPPKFVGLKNYSELFEDELFWKSLKNTLYVTLIGIPVNLIFALLIAMLLNMKVRGMAFYRTIFYLPTIVPIAASTLLWIWIMNGQYGLLNQLLGKLGVYQPSWFGDPSYTKPSLLIIGVWAVGNIIVIFLASLQDVPRSLYESAEIDGANFGRKFVHITLPGISPIILFQLIMQVINGFQYFTQAYFIVGSSGGLNSASGGPENSLLMYAIYLYQNAFYYLKMGKASAMAWVMFILVGVITWAIFKSSKKWVTYGGE</sequence>
<keyword evidence="10" id="KW-1185">Reference proteome</keyword>
<proteinExistence type="inferred from homology"/>
<evidence type="ECO:0000256" key="7">
    <source>
        <dbReference type="RuleBase" id="RU363032"/>
    </source>
</evidence>
<dbReference type="Pfam" id="PF00528">
    <property type="entry name" value="BPD_transp_1"/>
    <property type="match status" value="1"/>
</dbReference>
<dbReference type="PANTHER" id="PTHR30193">
    <property type="entry name" value="ABC TRANSPORTER PERMEASE PROTEIN"/>
    <property type="match status" value="1"/>
</dbReference>
<dbReference type="PANTHER" id="PTHR30193:SF1">
    <property type="entry name" value="ABC TRANSPORTER PERMEASE PROTEIN YESP-RELATED"/>
    <property type="match status" value="1"/>
</dbReference>
<dbReference type="InterPro" id="IPR051393">
    <property type="entry name" value="ABC_transporter_permease"/>
</dbReference>
<evidence type="ECO:0000313" key="9">
    <source>
        <dbReference type="EMBL" id="RED52931.1"/>
    </source>
</evidence>
<dbReference type="Gene3D" id="1.10.3720.10">
    <property type="entry name" value="MetI-like"/>
    <property type="match status" value="1"/>
</dbReference>
<dbReference type="CDD" id="cd06261">
    <property type="entry name" value="TM_PBP2"/>
    <property type="match status" value="1"/>
</dbReference>
<keyword evidence="3" id="KW-1003">Cell membrane</keyword>
<evidence type="ECO:0000313" key="10">
    <source>
        <dbReference type="Proteomes" id="UP000256977"/>
    </source>
</evidence>
<dbReference type="GO" id="GO:0005886">
    <property type="term" value="C:plasma membrane"/>
    <property type="evidence" value="ECO:0007669"/>
    <property type="project" value="UniProtKB-SubCell"/>
</dbReference>
<dbReference type="EMBL" id="QRDZ01000053">
    <property type="protein sequence ID" value="RED52931.1"/>
    <property type="molecule type" value="Genomic_DNA"/>
</dbReference>
<keyword evidence="2 7" id="KW-0813">Transport</keyword>
<feature type="transmembrane region" description="Helical" evidence="7">
    <location>
        <begin position="102"/>
        <end position="122"/>
    </location>
</feature>
<dbReference type="SUPFAM" id="SSF161098">
    <property type="entry name" value="MetI-like"/>
    <property type="match status" value="1"/>
</dbReference>
<organism evidence="9 10">
    <name type="scientific">Cohnella phaseoli</name>
    <dbReference type="NCBI Taxonomy" id="456490"/>
    <lineage>
        <taxon>Bacteria</taxon>
        <taxon>Bacillati</taxon>
        <taxon>Bacillota</taxon>
        <taxon>Bacilli</taxon>
        <taxon>Bacillales</taxon>
        <taxon>Paenibacillaceae</taxon>
        <taxon>Cohnella</taxon>
    </lineage>
</organism>
<feature type="transmembrane region" description="Helical" evidence="7">
    <location>
        <begin position="154"/>
        <end position="175"/>
    </location>
</feature>
<comment type="caution">
    <text evidence="9">The sequence shown here is derived from an EMBL/GenBank/DDBJ whole genome shotgun (WGS) entry which is preliminary data.</text>
</comment>
<comment type="similarity">
    <text evidence="7">Belongs to the binding-protein-dependent transport system permease family.</text>
</comment>
<name>A0A3D9HU77_9BACL</name>
<evidence type="ECO:0000256" key="4">
    <source>
        <dbReference type="ARBA" id="ARBA00022692"/>
    </source>
</evidence>
<evidence type="ECO:0000256" key="1">
    <source>
        <dbReference type="ARBA" id="ARBA00004651"/>
    </source>
</evidence>
<feature type="transmembrane region" description="Helical" evidence="7">
    <location>
        <begin position="69"/>
        <end position="90"/>
    </location>
</feature>
<protein>
    <submittedName>
        <fullName evidence="9">Carbohydrate ABC transporter membrane protein 1 (CUT1 family)</fullName>
    </submittedName>
</protein>
<dbReference type="PROSITE" id="PS50928">
    <property type="entry name" value="ABC_TM1"/>
    <property type="match status" value="1"/>
</dbReference>
<dbReference type="GO" id="GO:0055085">
    <property type="term" value="P:transmembrane transport"/>
    <property type="evidence" value="ECO:0007669"/>
    <property type="project" value="InterPro"/>
</dbReference>
<dbReference type="AlphaFoldDB" id="A0A3D9HU77"/>
<dbReference type="InterPro" id="IPR000515">
    <property type="entry name" value="MetI-like"/>
</dbReference>
<feature type="transmembrane region" description="Helical" evidence="7">
    <location>
        <begin position="12"/>
        <end position="35"/>
    </location>
</feature>
<accession>A0A3D9HU77</accession>
<evidence type="ECO:0000256" key="2">
    <source>
        <dbReference type="ARBA" id="ARBA00022448"/>
    </source>
</evidence>
<keyword evidence="6 7" id="KW-0472">Membrane</keyword>
<keyword evidence="4 7" id="KW-0812">Transmembrane</keyword>